<dbReference type="EMBL" id="CP026948">
    <property type="protein sequence ID" value="AWB83199.1"/>
    <property type="molecule type" value="Genomic_DNA"/>
</dbReference>
<accession>A0A2S0WBP8</accession>
<protein>
    <submittedName>
        <fullName evidence="1">Uncharacterized protein</fullName>
    </submittedName>
</protein>
<organism evidence="1 2">
    <name type="scientific">Corynebacterium liangguodongii</name>
    <dbReference type="NCBI Taxonomy" id="2079535"/>
    <lineage>
        <taxon>Bacteria</taxon>
        <taxon>Bacillati</taxon>
        <taxon>Actinomycetota</taxon>
        <taxon>Actinomycetes</taxon>
        <taxon>Mycobacteriales</taxon>
        <taxon>Corynebacteriaceae</taxon>
        <taxon>Corynebacterium</taxon>
    </lineage>
</organism>
<sequence length="287" mass="29949">MAVHNHSNVLAVTFALASALTIAVGTVWRHHILRTGLSHTEANASPLGSLRSAQWWASLCLAFVAYGLQALALGFGSLLVVQPILVLSLMFTLVLSARVERRRMDTGEALWALALTACVGVVIVLGRPVPGQRVAAWWEWAAAIAVGAIACALVVAAAYRRPPYAQALLYGIVCGAVFGYLAVFSKVAVDAFAAGGLPALVSTWQFWAMLAASVLGTAVQQYAFGAGVLSASLPAMKIVEPLIALTLGLTILGESLQVNTVAEWAVMGASISGMLVATGMLARRPVA</sequence>
<evidence type="ECO:0000313" key="2">
    <source>
        <dbReference type="Proteomes" id="UP000244754"/>
    </source>
</evidence>
<dbReference type="NCBIfam" id="NF038012">
    <property type="entry name" value="DMT_1"/>
    <property type="match status" value="1"/>
</dbReference>
<keyword evidence="2" id="KW-1185">Reference proteome</keyword>
<gene>
    <name evidence="1" type="ORF">C3E79_00805</name>
</gene>
<dbReference type="PANTHER" id="PTHR40761:SF1">
    <property type="entry name" value="CONSERVED INTEGRAL MEMBRANE ALANINE VALINE AND LEUCINE RICH PROTEIN-RELATED"/>
    <property type="match status" value="1"/>
</dbReference>
<reference evidence="2" key="1">
    <citation type="submission" date="2018-01" db="EMBL/GenBank/DDBJ databases">
        <authorList>
            <person name="Li J."/>
        </authorList>
    </citation>
    <scope>NUCLEOTIDE SEQUENCE [LARGE SCALE GENOMIC DNA]</scope>
    <source>
        <strain evidence="2">2184</strain>
    </source>
</reference>
<dbReference type="OrthoDB" id="4382070at2"/>
<name>A0A2S0WBP8_9CORY</name>
<dbReference type="KEGG" id="clia:C3E79_00805"/>
<dbReference type="Proteomes" id="UP000244754">
    <property type="component" value="Chromosome"/>
</dbReference>
<dbReference type="AlphaFoldDB" id="A0A2S0WBP8"/>
<evidence type="ECO:0000313" key="1">
    <source>
        <dbReference type="EMBL" id="AWB83199.1"/>
    </source>
</evidence>
<proteinExistence type="predicted"/>
<dbReference type="PANTHER" id="PTHR40761">
    <property type="entry name" value="CONSERVED INTEGRAL MEMBRANE ALANINE VALINE AND LEUCINE RICH PROTEIN-RELATED"/>
    <property type="match status" value="1"/>
</dbReference>
<dbReference type="RefSeq" id="WP_108403195.1">
    <property type="nucleotide sequence ID" value="NZ_CP026948.1"/>
</dbReference>